<feature type="non-terminal residue" evidence="2">
    <location>
        <position position="1"/>
    </location>
</feature>
<organism evidence="2 3">
    <name type="scientific">Pleurodeles waltl</name>
    <name type="common">Iberian ribbed newt</name>
    <dbReference type="NCBI Taxonomy" id="8319"/>
    <lineage>
        <taxon>Eukaryota</taxon>
        <taxon>Metazoa</taxon>
        <taxon>Chordata</taxon>
        <taxon>Craniata</taxon>
        <taxon>Vertebrata</taxon>
        <taxon>Euteleostomi</taxon>
        <taxon>Amphibia</taxon>
        <taxon>Batrachia</taxon>
        <taxon>Caudata</taxon>
        <taxon>Salamandroidea</taxon>
        <taxon>Salamandridae</taxon>
        <taxon>Pleurodelinae</taxon>
        <taxon>Pleurodeles</taxon>
    </lineage>
</organism>
<sequence>VGRGRRWVPWTSWRSSGDSRFRREQLQKVDGAGARPQRGTTWQSTAQVDLK</sequence>
<feature type="non-terminal residue" evidence="2">
    <location>
        <position position="51"/>
    </location>
</feature>
<reference evidence="2" key="1">
    <citation type="journal article" date="2022" name="bioRxiv">
        <title>Sequencing and chromosome-scale assembly of the giantPleurodeles waltlgenome.</title>
        <authorList>
            <person name="Brown T."/>
            <person name="Elewa A."/>
            <person name="Iarovenko S."/>
            <person name="Subramanian E."/>
            <person name="Araus A.J."/>
            <person name="Petzold A."/>
            <person name="Susuki M."/>
            <person name="Suzuki K.-i.T."/>
            <person name="Hayashi T."/>
            <person name="Toyoda A."/>
            <person name="Oliveira C."/>
            <person name="Osipova E."/>
            <person name="Leigh N.D."/>
            <person name="Simon A."/>
            <person name="Yun M.H."/>
        </authorList>
    </citation>
    <scope>NUCLEOTIDE SEQUENCE</scope>
    <source>
        <strain evidence="2">20211129_DDA</strain>
        <tissue evidence="2">Liver</tissue>
    </source>
</reference>
<evidence type="ECO:0000256" key="1">
    <source>
        <dbReference type="SAM" id="MobiDB-lite"/>
    </source>
</evidence>
<feature type="region of interest" description="Disordered" evidence="1">
    <location>
        <begin position="19"/>
        <end position="51"/>
    </location>
</feature>
<proteinExistence type="predicted"/>
<protein>
    <submittedName>
        <fullName evidence="2">Uncharacterized protein</fullName>
    </submittedName>
</protein>
<evidence type="ECO:0000313" key="3">
    <source>
        <dbReference type="Proteomes" id="UP001066276"/>
    </source>
</evidence>
<evidence type="ECO:0000313" key="2">
    <source>
        <dbReference type="EMBL" id="KAJ1114811.1"/>
    </source>
</evidence>
<gene>
    <name evidence="2" type="ORF">NDU88_003042</name>
</gene>
<dbReference type="Proteomes" id="UP001066276">
    <property type="component" value="Chromosome 8"/>
</dbReference>
<comment type="caution">
    <text evidence="2">The sequence shown here is derived from an EMBL/GenBank/DDBJ whole genome shotgun (WGS) entry which is preliminary data.</text>
</comment>
<dbReference type="EMBL" id="JANPWB010000012">
    <property type="protein sequence ID" value="KAJ1114811.1"/>
    <property type="molecule type" value="Genomic_DNA"/>
</dbReference>
<keyword evidence="3" id="KW-1185">Reference proteome</keyword>
<feature type="compositionally biased region" description="Polar residues" evidence="1">
    <location>
        <begin position="38"/>
        <end position="51"/>
    </location>
</feature>
<name>A0AAV7NFP1_PLEWA</name>
<accession>A0AAV7NFP1</accession>
<dbReference type="AlphaFoldDB" id="A0AAV7NFP1"/>